<evidence type="ECO:0000256" key="9">
    <source>
        <dbReference type="ARBA" id="ARBA00022960"/>
    </source>
</evidence>
<keyword evidence="5" id="KW-0479">Metal-binding</keyword>
<dbReference type="GO" id="GO:0005524">
    <property type="term" value="F:ATP binding"/>
    <property type="evidence" value="ECO:0007669"/>
    <property type="project" value="UniProtKB-KW"/>
</dbReference>
<dbReference type="InterPro" id="IPR013815">
    <property type="entry name" value="ATP_grasp_subdomain_1"/>
</dbReference>
<gene>
    <name evidence="14" type="ORF">UFOPK1650_00083</name>
</gene>
<comment type="cofactor">
    <cofactor evidence="2">
        <name>Mg(2+)</name>
        <dbReference type="ChEBI" id="CHEBI:18420"/>
    </cofactor>
</comment>
<evidence type="ECO:0000256" key="6">
    <source>
        <dbReference type="ARBA" id="ARBA00022741"/>
    </source>
</evidence>
<evidence type="ECO:0000259" key="13">
    <source>
        <dbReference type="PROSITE" id="PS50975"/>
    </source>
</evidence>
<dbReference type="PROSITE" id="PS50975">
    <property type="entry name" value="ATP_GRASP"/>
    <property type="match status" value="1"/>
</dbReference>
<comment type="similarity">
    <text evidence="3">Belongs to the D-alanine--D-alanine ligase family.</text>
</comment>
<evidence type="ECO:0000256" key="7">
    <source>
        <dbReference type="ARBA" id="ARBA00022840"/>
    </source>
</evidence>
<evidence type="ECO:0000256" key="5">
    <source>
        <dbReference type="ARBA" id="ARBA00022723"/>
    </source>
</evidence>
<evidence type="ECO:0000256" key="4">
    <source>
        <dbReference type="ARBA" id="ARBA00022598"/>
    </source>
</evidence>
<dbReference type="PROSITE" id="PS00843">
    <property type="entry name" value="DALA_DALA_LIGASE_1"/>
    <property type="match status" value="1"/>
</dbReference>
<dbReference type="FunFam" id="3.30.470.20:FF:000008">
    <property type="entry name" value="D-alanine--D-alanine ligase"/>
    <property type="match status" value="1"/>
</dbReference>
<dbReference type="PANTHER" id="PTHR23132:SF25">
    <property type="entry name" value="D-ALANINE--D-ALANINE LIGASE A"/>
    <property type="match status" value="1"/>
</dbReference>
<dbReference type="InterPro" id="IPR000291">
    <property type="entry name" value="D-Ala_lig_Van_CS"/>
</dbReference>
<dbReference type="GO" id="GO:0008716">
    <property type="term" value="F:D-alanine-D-alanine ligase activity"/>
    <property type="evidence" value="ECO:0007669"/>
    <property type="project" value="InterPro"/>
</dbReference>
<evidence type="ECO:0000313" key="14">
    <source>
        <dbReference type="EMBL" id="CAB4559764.1"/>
    </source>
</evidence>
<dbReference type="AlphaFoldDB" id="A0A6J6D8Y0"/>
<dbReference type="Gene3D" id="3.30.1490.20">
    <property type="entry name" value="ATP-grasp fold, A domain"/>
    <property type="match status" value="1"/>
</dbReference>
<dbReference type="NCBIfam" id="NF002528">
    <property type="entry name" value="PRK01966.1-4"/>
    <property type="match status" value="1"/>
</dbReference>
<dbReference type="NCBIfam" id="TIGR01205">
    <property type="entry name" value="D_ala_D_alaTIGR"/>
    <property type="match status" value="1"/>
</dbReference>
<dbReference type="InterPro" id="IPR011095">
    <property type="entry name" value="Dala_Dala_lig_C"/>
</dbReference>
<dbReference type="Gene3D" id="3.30.470.20">
    <property type="entry name" value="ATP-grasp fold, B domain"/>
    <property type="match status" value="1"/>
</dbReference>
<dbReference type="GO" id="GO:0008360">
    <property type="term" value="P:regulation of cell shape"/>
    <property type="evidence" value="ECO:0007669"/>
    <property type="project" value="UniProtKB-KW"/>
</dbReference>
<dbReference type="SUPFAM" id="SSF56059">
    <property type="entry name" value="Glutathione synthetase ATP-binding domain-like"/>
    <property type="match status" value="1"/>
</dbReference>
<dbReference type="GO" id="GO:0005829">
    <property type="term" value="C:cytosol"/>
    <property type="evidence" value="ECO:0007669"/>
    <property type="project" value="TreeGrafter"/>
</dbReference>
<keyword evidence="11" id="KW-0464">Manganese</keyword>
<dbReference type="SUPFAM" id="SSF52440">
    <property type="entry name" value="PreATP-grasp domain"/>
    <property type="match status" value="1"/>
</dbReference>
<dbReference type="Pfam" id="PF07478">
    <property type="entry name" value="Dala_Dala_lig_C"/>
    <property type="match status" value="1"/>
</dbReference>
<dbReference type="PANTHER" id="PTHR23132">
    <property type="entry name" value="D-ALANINE--D-ALANINE LIGASE"/>
    <property type="match status" value="1"/>
</dbReference>
<evidence type="ECO:0000256" key="2">
    <source>
        <dbReference type="ARBA" id="ARBA00001946"/>
    </source>
</evidence>
<dbReference type="PIRSF" id="PIRSF039102">
    <property type="entry name" value="Ddl/VanB"/>
    <property type="match status" value="1"/>
</dbReference>
<evidence type="ECO:0000256" key="3">
    <source>
        <dbReference type="ARBA" id="ARBA00010871"/>
    </source>
</evidence>
<dbReference type="GO" id="GO:0071555">
    <property type="term" value="P:cell wall organization"/>
    <property type="evidence" value="ECO:0007669"/>
    <property type="project" value="UniProtKB-KW"/>
</dbReference>
<dbReference type="InterPro" id="IPR005905">
    <property type="entry name" value="D_ala_D_ala"/>
</dbReference>
<evidence type="ECO:0000256" key="1">
    <source>
        <dbReference type="ARBA" id="ARBA00001936"/>
    </source>
</evidence>
<dbReference type="PROSITE" id="PS00844">
    <property type="entry name" value="DALA_DALA_LIGASE_2"/>
    <property type="match status" value="1"/>
</dbReference>
<dbReference type="GO" id="GO:0046872">
    <property type="term" value="F:metal ion binding"/>
    <property type="evidence" value="ECO:0007669"/>
    <property type="project" value="UniProtKB-KW"/>
</dbReference>
<dbReference type="GO" id="GO:0009252">
    <property type="term" value="P:peptidoglycan biosynthetic process"/>
    <property type="evidence" value="ECO:0007669"/>
    <property type="project" value="UniProtKB-KW"/>
</dbReference>
<sequence>MKPHIALICGGKSAEHEISCLSALGIFEAIDRERYRVSLFGITDSGEGFVELTSRDQFDRDENGIPIVPKNGVKGTLPEEIDLLFPVLHGSNGEDGVFQGFAEFMQINYLGSGVLSSALAMDKTRAKQIFASAGLRVATGVSVASAVEADSLSLTLPVFVKPSRGGSSRGTQKVKEKGALQAAINEALKFDSTVLIEEAINGRELECAVLQEGGKFLTSVVGEIRVLGGREFYDYEAKYLDSATEYLVPAPIPDEIAKEIREQSVIAFQAIGCEGLARVDFFLTDEGQIVINELNTMPGFTPKSVFPMLWRESGRNYRDVITTLIEEALQNPKV</sequence>
<name>A0A6J6D8Y0_9ZZZZ</name>
<accession>A0A6J6D8Y0</accession>
<keyword evidence="9" id="KW-0133">Cell shape</keyword>
<keyword evidence="12" id="KW-0961">Cell wall biogenesis/degradation</keyword>
<evidence type="ECO:0000256" key="12">
    <source>
        <dbReference type="ARBA" id="ARBA00023316"/>
    </source>
</evidence>
<evidence type="ECO:0000256" key="11">
    <source>
        <dbReference type="ARBA" id="ARBA00023211"/>
    </source>
</evidence>
<keyword evidence="4" id="KW-0436">Ligase</keyword>
<dbReference type="Gene3D" id="3.40.50.20">
    <property type="match status" value="1"/>
</dbReference>
<dbReference type="EMBL" id="CAEZTJ010000004">
    <property type="protein sequence ID" value="CAB4559764.1"/>
    <property type="molecule type" value="Genomic_DNA"/>
</dbReference>
<keyword evidence="6" id="KW-0547">Nucleotide-binding</keyword>
<evidence type="ECO:0000256" key="10">
    <source>
        <dbReference type="ARBA" id="ARBA00022984"/>
    </source>
</evidence>
<dbReference type="HAMAP" id="MF_00047">
    <property type="entry name" value="Dala_Dala_lig"/>
    <property type="match status" value="1"/>
</dbReference>
<proteinExistence type="inferred from homology"/>
<comment type="cofactor">
    <cofactor evidence="1">
        <name>Mn(2+)</name>
        <dbReference type="ChEBI" id="CHEBI:29035"/>
    </cofactor>
</comment>
<dbReference type="InterPro" id="IPR016185">
    <property type="entry name" value="PreATP-grasp_dom_sf"/>
</dbReference>
<keyword evidence="10" id="KW-0573">Peptidoglycan synthesis</keyword>
<dbReference type="InterPro" id="IPR011761">
    <property type="entry name" value="ATP-grasp"/>
</dbReference>
<keyword evidence="8" id="KW-0460">Magnesium</keyword>
<dbReference type="Pfam" id="PF01820">
    <property type="entry name" value="Dala_Dala_lig_N"/>
    <property type="match status" value="1"/>
</dbReference>
<protein>
    <submittedName>
        <fullName evidence="14">Unannotated protein</fullName>
    </submittedName>
</protein>
<keyword evidence="7" id="KW-0067">ATP-binding</keyword>
<dbReference type="InterPro" id="IPR011127">
    <property type="entry name" value="Dala_Dala_lig_N"/>
</dbReference>
<organism evidence="14">
    <name type="scientific">freshwater metagenome</name>
    <dbReference type="NCBI Taxonomy" id="449393"/>
    <lineage>
        <taxon>unclassified sequences</taxon>
        <taxon>metagenomes</taxon>
        <taxon>ecological metagenomes</taxon>
    </lineage>
</organism>
<feature type="domain" description="ATP-grasp" evidence="13">
    <location>
        <begin position="127"/>
        <end position="326"/>
    </location>
</feature>
<dbReference type="NCBIfam" id="NF002378">
    <property type="entry name" value="PRK01372.1"/>
    <property type="match status" value="1"/>
</dbReference>
<reference evidence="14" key="1">
    <citation type="submission" date="2020-05" db="EMBL/GenBank/DDBJ databases">
        <authorList>
            <person name="Chiriac C."/>
            <person name="Salcher M."/>
            <person name="Ghai R."/>
            <person name="Kavagutti S V."/>
        </authorList>
    </citation>
    <scope>NUCLEOTIDE SEQUENCE</scope>
</reference>
<evidence type="ECO:0000256" key="8">
    <source>
        <dbReference type="ARBA" id="ARBA00022842"/>
    </source>
</evidence>